<dbReference type="EMBL" id="BARU01032196">
    <property type="protein sequence ID" value="GAH68308.1"/>
    <property type="molecule type" value="Genomic_DNA"/>
</dbReference>
<feature type="non-terminal residue" evidence="1">
    <location>
        <position position="74"/>
    </location>
</feature>
<gene>
    <name evidence="1" type="ORF">S03H2_50811</name>
</gene>
<name>X1JEW2_9ZZZZ</name>
<organism evidence="1">
    <name type="scientific">marine sediment metagenome</name>
    <dbReference type="NCBI Taxonomy" id="412755"/>
    <lineage>
        <taxon>unclassified sequences</taxon>
        <taxon>metagenomes</taxon>
        <taxon>ecological metagenomes</taxon>
    </lineage>
</organism>
<reference evidence="1" key="1">
    <citation type="journal article" date="2014" name="Front. Microbiol.">
        <title>High frequency of phylogenetically diverse reductive dehalogenase-homologous genes in deep subseafloor sedimentary metagenomes.</title>
        <authorList>
            <person name="Kawai M."/>
            <person name="Futagami T."/>
            <person name="Toyoda A."/>
            <person name="Takaki Y."/>
            <person name="Nishi S."/>
            <person name="Hori S."/>
            <person name="Arai W."/>
            <person name="Tsubouchi T."/>
            <person name="Morono Y."/>
            <person name="Uchiyama I."/>
            <person name="Ito T."/>
            <person name="Fujiyama A."/>
            <person name="Inagaki F."/>
            <person name="Takami H."/>
        </authorList>
    </citation>
    <scope>NUCLEOTIDE SEQUENCE</scope>
    <source>
        <strain evidence="1">Expedition CK06-06</strain>
    </source>
</reference>
<comment type="caution">
    <text evidence="1">The sequence shown here is derived from an EMBL/GenBank/DDBJ whole genome shotgun (WGS) entry which is preliminary data.</text>
</comment>
<accession>X1JEW2</accession>
<protein>
    <submittedName>
        <fullName evidence="1">Uncharacterized protein</fullName>
    </submittedName>
</protein>
<sequence>MAREYARAGVDYAKIEPFKQIIVEMGKQTLTFPNRRGVAEQSKVAEETAHKILALQKRYRQQLQKEAVPTLVLQ</sequence>
<proteinExistence type="predicted"/>
<dbReference type="AlphaFoldDB" id="X1JEW2"/>
<evidence type="ECO:0000313" key="1">
    <source>
        <dbReference type="EMBL" id="GAH68308.1"/>
    </source>
</evidence>